<reference evidence="1 2" key="1">
    <citation type="submission" date="2024-01" db="EMBL/GenBank/DDBJ databases">
        <authorList>
            <person name="Waweru B."/>
        </authorList>
    </citation>
    <scope>NUCLEOTIDE SEQUENCE [LARGE SCALE GENOMIC DNA]</scope>
</reference>
<keyword evidence="2" id="KW-1185">Reference proteome</keyword>
<evidence type="ECO:0000313" key="1">
    <source>
        <dbReference type="EMBL" id="CAK7341741.1"/>
    </source>
</evidence>
<name>A0AAV1RZ77_9ROSI</name>
<comment type="caution">
    <text evidence="1">The sequence shown here is derived from an EMBL/GenBank/DDBJ whole genome shotgun (WGS) entry which is preliminary data.</text>
</comment>
<protein>
    <submittedName>
        <fullName evidence="1">Uncharacterized protein</fullName>
    </submittedName>
</protein>
<proteinExistence type="predicted"/>
<sequence>MEEIGEASGLCKSLSLWLIFGTDCGSYVKRSGFGVMAGHQLILDGDQRLRGLLSRSAATRKGINGCERVSLWLGGGATYGAVGYCGDDWLMVSIGL</sequence>
<dbReference type="Proteomes" id="UP001314170">
    <property type="component" value="Unassembled WGS sequence"/>
</dbReference>
<dbReference type="AlphaFoldDB" id="A0AAV1RZ77"/>
<accession>A0AAV1RZ77</accession>
<organism evidence="1 2">
    <name type="scientific">Dovyalis caffra</name>
    <dbReference type="NCBI Taxonomy" id="77055"/>
    <lineage>
        <taxon>Eukaryota</taxon>
        <taxon>Viridiplantae</taxon>
        <taxon>Streptophyta</taxon>
        <taxon>Embryophyta</taxon>
        <taxon>Tracheophyta</taxon>
        <taxon>Spermatophyta</taxon>
        <taxon>Magnoliopsida</taxon>
        <taxon>eudicotyledons</taxon>
        <taxon>Gunneridae</taxon>
        <taxon>Pentapetalae</taxon>
        <taxon>rosids</taxon>
        <taxon>fabids</taxon>
        <taxon>Malpighiales</taxon>
        <taxon>Salicaceae</taxon>
        <taxon>Flacourtieae</taxon>
        <taxon>Dovyalis</taxon>
    </lineage>
</organism>
<dbReference type="EMBL" id="CAWUPB010001160">
    <property type="protein sequence ID" value="CAK7341741.1"/>
    <property type="molecule type" value="Genomic_DNA"/>
</dbReference>
<gene>
    <name evidence="1" type="ORF">DCAF_LOCUS16436</name>
</gene>
<evidence type="ECO:0000313" key="2">
    <source>
        <dbReference type="Proteomes" id="UP001314170"/>
    </source>
</evidence>